<evidence type="ECO:0000313" key="1">
    <source>
        <dbReference type="EMBL" id="MPN40096.1"/>
    </source>
</evidence>
<dbReference type="SUPFAM" id="SSF56672">
    <property type="entry name" value="DNA/RNA polymerases"/>
    <property type="match status" value="1"/>
</dbReference>
<evidence type="ECO:0008006" key="2">
    <source>
        <dbReference type="Google" id="ProtNLM"/>
    </source>
</evidence>
<protein>
    <recommendedName>
        <fullName evidence="2">DNA-directed DNA polymerase family A palm domain-containing protein</fullName>
    </recommendedName>
</protein>
<reference evidence="1" key="1">
    <citation type="submission" date="2019-08" db="EMBL/GenBank/DDBJ databases">
        <authorList>
            <person name="Kucharzyk K."/>
            <person name="Murdoch R.W."/>
            <person name="Higgins S."/>
            <person name="Loffler F."/>
        </authorList>
    </citation>
    <scope>NUCLEOTIDE SEQUENCE</scope>
</reference>
<gene>
    <name evidence="1" type="ORF">SDC9_187631</name>
</gene>
<dbReference type="EMBL" id="VSSQ01096292">
    <property type="protein sequence ID" value="MPN40096.1"/>
    <property type="molecule type" value="Genomic_DNA"/>
</dbReference>
<dbReference type="InterPro" id="IPR043502">
    <property type="entry name" value="DNA/RNA_pol_sf"/>
</dbReference>
<organism evidence="1">
    <name type="scientific">bioreactor metagenome</name>
    <dbReference type="NCBI Taxonomy" id="1076179"/>
    <lineage>
        <taxon>unclassified sequences</taxon>
        <taxon>metagenomes</taxon>
        <taxon>ecological metagenomes</taxon>
    </lineage>
</organism>
<comment type="caution">
    <text evidence="1">The sequence shown here is derived from an EMBL/GenBank/DDBJ whole genome shotgun (WGS) entry which is preliminary data.</text>
</comment>
<sequence>MDTAKKLNPDEMPEIVQRWRSANRRIVDLWYAVENAALTTMQTGRPSGARGILFAREGDYVTGQDFLTITLPSGRKLYYVRPFLSPNQWGNDSLHYYGMDQTTKKWSVVDTYGGKLVENIVQATARDCLAVAMQRLDALDLPIVMHVHDEVIIDALPDTSLAAVCAVMGEPIPWAPGLLLKADGFVSDFYKKE</sequence>
<name>A0A645HNE6_9ZZZZ</name>
<proteinExistence type="predicted"/>
<accession>A0A645HNE6</accession>
<dbReference type="AlphaFoldDB" id="A0A645HNE6"/>